<reference evidence="1" key="1">
    <citation type="submission" date="2022-11" db="EMBL/GenBank/DDBJ databases">
        <title>Whole genome sequence of Levilactobacillus brevis SMB091.</title>
        <authorList>
            <person name="Kim J.-M."/>
            <person name="Kim O.-C."/>
            <person name="Choi Y.H."/>
            <person name="Han N.S."/>
            <person name="Hurh B."/>
        </authorList>
    </citation>
    <scope>NUCLEOTIDE SEQUENCE</scope>
    <source>
        <strain evidence="1">SMB091</strain>
    </source>
</reference>
<gene>
    <name evidence="1" type="ORF">ORR04_05490</name>
</gene>
<accession>A0AB38X814</accession>
<sequence length="138" mass="16073">MRLSRLEKLMAQHPELDFVFDKSVPIELGGYVVNKKILMNPHISEQEQYQWLYEELGHNATTVGDISDYGPTENAKQERRARVWGFNHLLTRADMDRLRREYACEDSDYPAANDVGVELPYLHEVGFAYGLQYKHVLD</sequence>
<proteinExistence type="predicted"/>
<protein>
    <recommendedName>
        <fullName evidence="3">ImmA/IrrE family metallo-endopeptidase</fullName>
    </recommendedName>
</protein>
<dbReference type="EMBL" id="CP113117">
    <property type="protein sequence ID" value="WAD02631.1"/>
    <property type="molecule type" value="Genomic_DNA"/>
</dbReference>
<dbReference type="AlphaFoldDB" id="A0AB38X814"/>
<dbReference type="RefSeq" id="WP_251919549.1">
    <property type="nucleotide sequence ID" value="NZ_CP113117.1"/>
</dbReference>
<name>A0AB38X814_LEVBR</name>
<evidence type="ECO:0000313" key="2">
    <source>
        <dbReference type="Proteomes" id="UP001164768"/>
    </source>
</evidence>
<evidence type="ECO:0000313" key="1">
    <source>
        <dbReference type="EMBL" id="WAD02631.1"/>
    </source>
</evidence>
<dbReference type="Proteomes" id="UP001164768">
    <property type="component" value="Chromosome"/>
</dbReference>
<organism evidence="1 2">
    <name type="scientific">Levilactobacillus brevis</name>
    <name type="common">Lactobacillus brevis</name>
    <dbReference type="NCBI Taxonomy" id="1580"/>
    <lineage>
        <taxon>Bacteria</taxon>
        <taxon>Bacillati</taxon>
        <taxon>Bacillota</taxon>
        <taxon>Bacilli</taxon>
        <taxon>Lactobacillales</taxon>
        <taxon>Lactobacillaceae</taxon>
        <taxon>Levilactobacillus</taxon>
    </lineage>
</organism>
<evidence type="ECO:0008006" key="3">
    <source>
        <dbReference type="Google" id="ProtNLM"/>
    </source>
</evidence>